<dbReference type="GO" id="GO:0080043">
    <property type="term" value="F:quercetin 3-O-glucosyltransferase activity"/>
    <property type="evidence" value="ECO:0007669"/>
    <property type="project" value="TreeGrafter"/>
</dbReference>
<evidence type="ECO:0000313" key="3">
    <source>
        <dbReference type="EMBL" id="KAF8370112.1"/>
    </source>
</evidence>
<dbReference type="GO" id="GO:0080044">
    <property type="term" value="F:quercetin 7-O-glucosyltransferase activity"/>
    <property type="evidence" value="ECO:0007669"/>
    <property type="project" value="TreeGrafter"/>
</dbReference>
<evidence type="ECO:0000313" key="4">
    <source>
        <dbReference type="EMBL" id="KAF8378793.1"/>
    </source>
</evidence>
<dbReference type="Proteomes" id="UP000655225">
    <property type="component" value="Unassembled WGS sequence"/>
</dbReference>
<sequence length="116" mass="12747">MGTLHALAISYPAQGHVMPLKKLSYCLAERGLQITFVNSEFIHEHVMTALPEDSNIKNQIHLVSIPDGMGAGEDRNQHTKLLECSKGHQEAGNPSSSLLPHQCMLPIPDRSHSRAD</sequence>
<feature type="region of interest" description="Disordered" evidence="2">
    <location>
        <begin position="85"/>
        <end position="116"/>
    </location>
</feature>
<dbReference type="OrthoDB" id="5835829at2759"/>
<dbReference type="SUPFAM" id="SSF53756">
    <property type="entry name" value="UDP-Glycosyltransferase/glycogen phosphorylase"/>
    <property type="match status" value="1"/>
</dbReference>
<proteinExistence type="inferred from homology"/>
<dbReference type="EMBL" id="JABCRI010000023">
    <property type="protein sequence ID" value="KAF8378793.1"/>
    <property type="molecule type" value="Genomic_DNA"/>
</dbReference>
<evidence type="ECO:0000256" key="1">
    <source>
        <dbReference type="ARBA" id="ARBA00009995"/>
    </source>
</evidence>
<gene>
    <name evidence="4" type="ORF">HHK36_030142</name>
    <name evidence="3" type="ORF">HHK36_031851</name>
</gene>
<organism evidence="3 5">
    <name type="scientific">Tetracentron sinense</name>
    <name type="common">Spur-leaf</name>
    <dbReference type="NCBI Taxonomy" id="13715"/>
    <lineage>
        <taxon>Eukaryota</taxon>
        <taxon>Viridiplantae</taxon>
        <taxon>Streptophyta</taxon>
        <taxon>Embryophyta</taxon>
        <taxon>Tracheophyta</taxon>
        <taxon>Spermatophyta</taxon>
        <taxon>Magnoliopsida</taxon>
        <taxon>Trochodendrales</taxon>
        <taxon>Trochodendraceae</taxon>
        <taxon>Tetracentron</taxon>
    </lineage>
</organism>
<evidence type="ECO:0000313" key="5">
    <source>
        <dbReference type="Proteomes" id="UP000655225"/>
    </source>
</evidence>
<keyword evidence="5" id="KW-1185">Reference proteome</keyword>
<comment type="similarity">
    <text evidence="1">Belongs to the UDP-glycosyltransferase family.</text>
</comment>
<dbReference type="AlphaFoldDB" id="A0A835D104"/>
<name>A0A835D104_TETSI</name>
<comment type="caution">
    <text evidence="3">The sequence shown here is derived from an EMBL/GenBank/DDBJ whole genome shotgun (WGS) entry which is preliminary data.</text>
</comment>
<dbReference type="EMBL" id="JABCRI010000260">
    <property type="protein sequence ID" value="KAF8370112.1"/>
    <property type="molecule type" value="Genomic_DNA"/>
</dbReference>
<dbReference type="OMA" id="RYCTFTI"/>
<reference evidence="3 5" key="1">
    <citation type="submission" date="2020-04" db="EMBL/GenBank/DDBJ databases">
        <title>Plant Genome Project.</title>
        <authorList>
            <person name="Zhang R.-G."/>
        </authorList>
    </citation>
    <scope>NUCLEOTIDE SEQUENCE [LARGE SCALE GENOMIC DNA]</scope>
    <source>
        <strain evidence="3">YNK0</strain>
        <tissue evidence="3">Leaf</tissue>
    </source>
</reference>
<accession>A0A835D104</accession>
<dbReference type="Gene3D" id="3.40.50.2000">
    <property type="entry name" value="Glycogen Phosphorylase B"/>
    <property type="match status" value="1"/>
</dbReference>
<dbReference type="PANTHER" id="PTHR11926:SF1412">
    <property type="entry name" value="UDP-GLYCOSYLTRANSFERASE 83A1-LIKE"/>
    <property type="match status" value="1"/>
</dbReference>
<dbReference type="PANTHER" id="PTHR11926">
    <property type="entry name" value="GLUCOSYL/GLUCURONOSYL TRANSFERASES"/>
    <property type="match status" value="1"/>
</dbReference>
<protein>
    <submittedName>
        <fullName evidence="3">Uncharacterized protein</fullName>
    </submittedName>
</protein>
<evidence type="ECO:0000256" key="2">
    <source>
        <dbReference type="SAM" id="MobiDB-lite"/>
    </source>
</evidence>